<dbReference type="InterPro" id="IPR027024">
    <property type="entry name" value="UCP027386_ABC_sbc_TM0202"/>
</dbReference>
<proteinExistence type="predicted"/>
<dbReference type="PANTHER" id="PTHR30024">
    <property type="entry name" value="ALIPHATIC SULFONATES-BINDING PROTEIN-RELATED"/>
    <property type="match status" value="1"/>
</dbReference>
<dbReference type="SUPFAM" id="SSF53850">
    <property type="entry name" value="Periplasmic binding protein-like II"/>
    <property type="match status" value="1"/>
</dbReference>
<evidence type="ECO:0000313" key="3">
    <source>
        <dbReference type="Proteomes" id="UP000007383"/>
    </source>
</evidence>
<protein>
    <recommendedName>
        <fullName evidence="4">ABC-type nitrate/sulfonate/bicarbonate transport system, periplasmic component</fullName>
    </recommendedName>
</protein>
<feature type="signal peptide" evidence="1">
    <location>
        <begin position="1"/>
        <end position="22"/>
    </location>
</feature>
<evidence type="ECO:0008006" key="4">
    <source>
        <dbReference type="Google" id="ProtNLM"/>
    </source>
</evidence>
<feature type="chain" id="PRO_5003623083" description="ABC-type nitrate/sulfonate/bicarbonate transport system, periplasmic component" evidence="1">
    <location>
        <begin position="23"/>
        <end position="337"/>
    </location>
</feature>
<dbReference type="KEGG" id="sfc:Spiaf_2403"/>
<dbReference type="OrthoDB" id="9814375at2"/>
<dbReference type="Pfam" id="PF13379">
    <property type="entry name" value="NMT1_2"/>
    <property type="match status" value="1"/>
</dbReference>
<name>H9ULP1_SPIAZ</name>
<dbReference type="EMBL" id="CP003282">
    <property type="protein sequence ID" value="AFG38434.1"/>
    <property type="molecule type" value="Genomic_DNA"/>
</dbReference>
<dbReference type="STRING" id="889378.Spiaf_2403"/>
<dbReference type="AlphaFoldDB" id="H9ULP1"/>
<accession>H9ULP1</accession>
<keyword evidence="3" id="KW-1185">Reference proteome</keyword>
<dbReference type="PATRIC" id="fig|889378.3.peg.2377"/>
<sequence length="337" mass="36008">MKTKALLFLLILSVLTSGLVFAAGGAEPRVTTTGSEQETAEAVQLRLGGLKGPTSVALAPYIVQPDRLGDGVRISTATYASPDLAISQILAGEVDIVALPTNLASVLYNRDADIQLLGVSGGGVLYLVADREMELLELTGQTVHTIARGATPDIMLQALTAGQGLHAGEDYTIQYAADQTELAQNLIAGRVGIAVLPEPFVTRVTSANPDLQIAVDLQEIYREQYALPYYPMTSIIVRGEFARQNPAAVRSWLADMPAAQQWLSENLPEAASAAGDLIGIPGQIIQAAFPRLNLTWIPAAEARTEIQTYLQIFADFNPASVGGKLPEADFYFQSELE</sequence>
<dbReference type="eggNOG" id="COG0715">
    <property type="taxonomic scope" value="Bacteria"/>
</dbReference>
<evidence type="ECO:0000313" key="2">
    <source>
        <dbReference type="EMBL" id="AFG38434.1"/>
    </source>
</evidence>
<organism evidence="2 3">
    <name type="scientific">Spirochaeta africana (strain ATCC 700263 / DSM 8902 / Z-7692)</name>
    <dbReference type="NCBI Taxonomy" id="889378"/>
    <lineage>
        <taxon>Bacteria</taxon>
        <taxon>Pseudomonadati</taxon>
        <taxon>Spirochaetota</taxon>
        <taxon>Spirochaetia</taxon>
        <taxon>Spirochaetales</taxon>
        <taxon>Spirochaetaceae</taxon>
        <taxon>Spirochaeta</taxon>
    </lineage>
</organism>
<dbReference type="PIRSF" id="PIRSF027386">
    <property type="entry name" value="UCP027386_ABC_sbc_TM0202"/>
    <property type="match status" value="1"/>
</dbReference>
<gene>
    <name evidence="2" type="ordered locus">Spiaf_2403</name>
</gene>
<dbReference type="Gene3D" id="3.40.190.10">
    <property type="entry name" value="Periplasmic binding protein-like II"/>
    <property type="match status" value="2"/>
</dbReference>
<evidence type="ECO:0000256" key="1">
    <source>
        <dbReference type="SAM" id="SignalP"/>
    </source>
</evidence>
<keyword evidence="1" id="KW-0732">Signal</keyword>
<dbReference type="PANTHER" id="PTHR30024:SF46">
    <property type="entry name" value="ABC TRANSPORTER, SUBSTRATE-BINDING LIPOPROTEIN"/>
    <property type="match status" value="1"/>
</dbReference>
<dbReference type="RefSeq" id="WP_014456416.1">
    <property type="nucleotide sequence ID" value="NC_017098.1"/>
</dbReference>
<reference evidence="3" key="1">
    <citation type="journal article" date="2013" name="Stand. Genomic Sci.">
        <title>Complete genome sequence of the halophilic bacterium Spirochaeta africana type strain (Z-7692(T)) from the alkaline Lake Magadi in the East African Rift.</title>
        <authorList>
            <person name="Liolos K."/>
            <person name="Abt B."/>
            <person name="Scheuner C."/>
            <person name="Teshima H."/>
            <person name="Held B."/>
            <person name="Lapidus A."/>
            <person name="Nolan M."/>
            <person name="Lucas S."/>
            <person name="Deshpande S."/>
            <person name="Cheng J.F."/>
            <person name="Tapia R."/>
            <person name="Goodwin L.A."/>
            <person name="Pitluck S."/>
            <person name="Pagani I."/>
            <person name="Ivanova N."/>
            <person name="Mavromatis K."/>
            <person name="Mikhailova N."/>
            <person name="Huntemann M."/>
            <person name="Pati A."/>
            <person name="Chen A."/>
            <person name="Palaniappan K."/>
            <person name="Land M."/>
            <person name="Rohde M."/>
            <person name="Tindall B.J."/>
            <person name="Detter J.C."/>
            <person name="Goker M."/>
            <person name="Bristow J."/>
            <person name="Eisen J.A."/>
            <person name="Markowitz V."/>
            <person name="Hugenholtz P."/>
            <person name="Woyke T."/>
            <person name="Klenk H.P."/>
            <person name="Kyrpides N.C."/>
        </authorList>
    </citation>
    <scope>NUCLEOTIDE SEQUENCE</scope>
    <source>
        <strain evidence="3">ATCC 700263 / DSM 8902 / Z-7692</strain>
    </source>
</reference>
<dbReference type="HOGENOM" id="CLU_062584_0_0_12"/>
<dbReference type="Proteomes" id="UP000007383">
    <property type="component" value="Chromosome"/>
</dbReference>